<gene>
    <name evidence="3" type="ORF">GCM10009827_074660</name>
</gene>
<keyword evidence="2" id="KW-0812">Transmembrane</keyword>
<feature type="transmembrane region" description="Helical" evidence="2">
    <location>
        <begin position="102"/>
        <end position="119"/>
    </location>
</feature>
<evidence type="ECO:0000313" key="3">
    <source>
        <dbReference type="EMBL" id="GAA1543968.1"/>
    </source>
</evidence>
<reference evidence="4" key="1">
    <citation type="journal article" date="2019" name="Int. J. Syst. Evol. Microbiol.">
        <title>The Global Catalogue of Microorganisms (GCM) 10K type strain sequencing project: providing services to taxonomists for standard genome sequencing and annotation.</title>
        <authorList>
            <consortium name="The Broad Institute Genomics Platform"/>
            <consortium name="The Broad Institute Genome Sequencing Center for Infectious Disease"/>
            <person name="Wu L."/>
            <person name="Ma J."/>
        </authorList>
    </citation>
    <scope>NUCLEOTIDE SEQUENCE [LARGE SCALE GENOMIC DNA]</scope>
    <source>
        <strain evidence="4">JCM 15933</strain>
    </source>
</reference>
<dbReference type="Pfam" id="PF06197">
    <property type="entry name" value="DUF998"/>
    <property type="match status" value="1"/>
</dbReference>
<organism evidence="3 4">
    <name type="scientific">Dactylosporangium maewongense</name>
    <dbReference type="NCBI Taxonomy" id="634393"/>
    <lineage>
        <taxon>Bacteria</taxon>
        <taxon>Bacillati</taxon>
        <taxon>Actinomycetota</taxon>
        <taxon>Actinomycetes</taxon>
        <taxon>Micromonosporales</taxon>
        <taxon>Micromonosporaceae</taxon>
        <taxon>Dactylosporangium</taxon>
    </lineage>
</organism>
<dbReference type="InterPro" id="IPR009339">
    <property type="entry name" value="DUF998"/>
</dbReference>
<feature type="transmembrane region" description="Helical" evidence="2">
    <location>
        <begin position="63"/>
        <end position="82"/>
    </location>
</feature>
<name>A0ABP4MGF0_9ACTN</name>
<dbReference type="Proteomes" id="UP001501470">
    <property type="component" value="Unassembled WGS sequence"/>
</dbReference>
<accession>A0ABP4MGF0</accession>
<feature type="transmembrane region" description="Helical" evidence="2">
    <location>
        <begin position="166"/>
        <end position="186"/>
    </location>
</feature>
<feature type="region of interest" description="Disordered" evidence="1">
    <location>
        <begin position="191"/>
        <end position="217"/>
    </location>
</feature>
<sequence length="277" mass="29135">MLVVLHCLPGSGGVDPVHETLSEYPLRSVDVGLPYAIALLSANAATALLGAAMVRQGVLRGRLVTALLVIWCASLLGLTVFLKDPLGSDGTWYGTVHKLCAAVNFASLPALCGLLWWRFRRSRRWRAYARTVGVLAAATILCTAPFAAAFLLHGGHVAATGTALGLVERAVVALDAAMIATLAVWSRAMPAPPGTRAPARPARGAKRRRTTRLRGADMRAAQAASGDLLRASAPRAVPVLPTTVSAARSTQIQRSSAGRSSVSIRTWSASMRMGSPR</sequence>
<feature type="compositionally biased region" description="Basic residues" evidence="1">
    <location>
        <begin position="203"/>
        <end position="212"/>
    </location>
</feature>
<evidence type="ECO:0000313" key="4">
    <source>
        <dbReference type="Proteomes" id="UP001501470"/>
    </source>
</evidence>
<evidence type="ECO:0000256" key="2">
    <source>
        <dbReference type="SAM" id="Phobius"/>
    </source>
</evidence>
<keyword evidence="2" id="KW-0472">Membrane</keyword>
<protein>
    <recommendedName>
        <fullName evidence="5">DUF998 domain-containing protein</fullName>
    </recommendedName>
</protein>
<feature type="transmembrane region" description="Helical" evidence="2">
    <location>
        <begin position="131"/>
        <end position="154"/>
    </location>
</feature>
<keyword evidence="4" id="KW-1185">Reference proteome</keyword>
<feature type="compositionally biased region" description="Polar residues" evidence="1">
    <location>
        <begin position="247"/>
        <end position="269"/>
    </location>
</feature>
<dbReference type="EMBL" id="BAAAQD010000017">
    <property type="protein sequence ID" value="GAA1543968.1"/>
    <property type="molecule type" value="Genomic_DNA"/>
</dbReference>
<feature type="transmembrane region" description="Helical" evidence="2">
    <location>
        <begin position="32"/>
        <end position="51"/>
    </location>
</feature>
<evidence type="ECO:0000256" key="1">
    <source>
        <dbReference type="SAM" id="MobiDB-lite"/>
    </source>
</evidence>
<feature type="region of interest" description="Disordered" evidence="1">
    <location>
        <begin position="247"/>
        <end position="277"/>
    </location>
</feature>
<proteinExistence type="predicted"/>
<comment type="caution">
    <text evidence="3">The sequence shown here is derived from an EMBL/GenBank/DDBJ whole genome shotgun (WGS) entry which is preliminary data.</text>
</comment>
<keyword evidence="2" id="KW-1133">Transmembrane helix</keyword>
<evidence type="ECO:0008006" key="5">
    <source>
        <dbReference type="Google" id="ProtNLM"/>
    </source>
</evidence>